<organism evidence="6 7">
    <name type="scientific">BD1-7 clade bacterium</name>
    <dbReference type="NCBI Taxonomy" id="2029982"/>
    <lineage>
        <taxon>Bacteria</taxon>
        <taxon>Pseudomonadati</taxon>
        <taxon>Pseudomonadota</taxon>
        <taxon>Gammaproteobacteria</taxon>
        <taxon>Cellvibrionales</taxon>
        <taxon>Spongiibacteraceae</taxon>
        <taxon>BD1-7 clade</taxon>
    </lineage>
</organism>
<dbReference type="InterPro" id="IPR002563">
    <property type="entry name" value="Flavin_Rdtase-like_dom"/>
</dbReference>
<keyword evidence="2" id="KW-0285">Flavoprotein</keyword>
<evidence type="ECO:0000313" key="7">
    <source>
        <dbReference type="Proteomes" id="UP000434580"/>
    </source>
</evidence>
<dbReference type="AlphaFoldDB" id="A0A5S9QRH9"/>
<evidence type="ECO:0000256" key="2">
    <source>
        <dbReference type="ARBA" id="ARBA00022630"/>
    </source>
</evidence>
<reference evidence="6 7" key="1">
    <citation type="submission" date="2019-11" db="EMBL/GenBank/DDBJ databases">
        <authorList>
            <person name="Holert J."/>
        </authorList>
    </citation>
    <scope>NUCLEOTIDE SEQUENCE [LARGE SCALE GENOMIC DNA]</scope>
    <source>
        <strain evidence="6">BC5_2</strain>
    </source>
</reference>
<dbReference type="OrthoDB" id="9794638at2"/>
<keyword evidence="3" id="KW-0288">FMN</keyword>
<protein>
    <recommendedName>
        <fullName evidence="5">Flavin reductase like domain-containing protein</fullName>
    </recommendedName>
</protein>
<dbReference type="SUPFAM" id="SSF50475">
    <property type="entry name" value="FMN-binding split barrel"/>
    <property type="match status" value="1"/>
</dbReference>
<dbReference type="PANTHER" id="PTHR33798">
    <property type="entry name" value="FLAVOPROTEIN OXYGENASE"/>
    <property type="match status" value="1"/>
</dbReference>
<evidence type="ECO:0000256" key="1">
    <source>
        <dbReference type="ARBA" id="ARBA00001917"/>
    </source>
</evidence>
<dbReference type="InterPro" id="IPR012349">
    <property type="entry name" value="Split_barrel_FMN-bd"/>
</dbReference>
<comment type="similarity">
    <text evidence="4">Belongs to the flavoredoxin family.</text>
</comment>
<dbReference type="EMBL" id="CACSII010000020">
    <property type="protein sequence ID" value="CAA0119412.1"/>
    <property type="molecule type" value="Genomic_DNA"/>
</dbReference>
<proteinExistence type="inferred from homology"/>
<dbReference type="Proteomes" id="UP000434580">
    <property type="component" value="Unassembled WGS sequence"/>
</dbReference>
<feature type="domain" description="Flavin reductase like" evidence="5">
    <location>
        <begin position="21"/>
        <end position="174"/>
    </location>
</feature>
<sequence length="204" mass="22534">MLINVSELSSNQVYHTITQTLIPRPIAWVLTENSTEGNFNLAPFSYFTAVSSDPALLMLSIGMKDDHTPKDTRVNIKSNSHFVVHIPHAEQAESVTQSAASLEYGDSEVEDQQIELSEFGDFSLPRLTSCKIAFGCELYERLQLGGAPQELIFGKITHVYISDDVAYQEGQRLTVDAASIDPLARLGGSEYWVDGTAIKIRRPA</sequence>
<dbReference type="GO" id="GO:0016646">
    <property type="term" value="F:oxidoreductase activity, acting on the CH-NH group of donors, NAD or NADP as acceptor"/>
    <property type="evidence" value="ECO:0007669"/>
    <property type="project" value="UniProtKB-ARBA"/>
</dbReference>
<dbReference type="Gene3D" id="2.30.110.10">
    <property type="entry name" value="Electron Transport, Fmn-binding Protein, Chain A"/>
    <property type="match status" value="1"/>
</dbReference>
<dbReference type="GO" id="GO:0010181">
    <property type="term" value="F:FMN binding"/>
    <property type="evidence" value="ECO:0007669"/>
    <property type="project" value="InterPro"/>
</dbReference>
<gene>
    <name evidence="6" type="ORF">DPBNPPHM_02453</name>
</gene>
<evidence type="ECO:0000256" key="4">
    <source>
        <dbReference type="ARBA" id="ARBA00038054"/>
    </source>
</evidence>
<evidence type="ECO:0000256" key="3">
    <source>
        <dbReference type="ARBA" id="ARBA00022643"/>
    </source>
</evidence>
<comment type="cofactor">
    <cofactor evidence="1">
        <name>FMN</name>
        <dbReference type="ChEBI" id="CHEBI:58210"/>
    </cofactor>
</comment>
<evidence type="ECO:0000313" key="6">
    <source>
        <dbReference type="EMBL" id="CAA0119412.1"/>
    </source>
</evidence>
<evidence type="ECO:0000259" key="5">
    <source>
        <dbReference type="SMART" id="SM00903"/>
    </source>
</evidence>
<dbReference type="SMART" id="SM00903">
    <property type="entry name" value="Flavin_Reduct"/>
    <property type="match status" value="1"/>
</dbReference>
<dbReference type="PANTHER" id="PTHR33798:SF5">
    <property type="entry name" value="FLAVIN REDUCTASE LIKE DOMAIN-CONTAINING PROTEIN"/>
    <property type="match status" value="1"/>
</dbReference>
<dbReference type="Pfam" id="PF01613">
    <property type="entry name" value="Flavin_Reduct"/>
    <property type="match status" value="1"/>
</dbReference>
<name>A0A5S9QRH9_9GAMM</name>
<accession>A0A5S9QRH9</accession>